<evidence type="ECO:0000259" key="2">
    <source>
        <dbReference type="PROSITE" id="PS50846"/>
    </source>
</evidence>
<accession>A0A1F6EN01</accession>
<dbReference type="AlphaFoldDB" id="A0A1F6EN01"/>
<dbReference type="Pfam" id="PF00403">
    <property type="entry name" value="HMA"/>
    <property type="match status" value="1"/>
</dbReference>
<keyword evidence="1" id="KW-1133">Transmembrane helix</keyword>
<dbReference type="SUPFAM" id="SSF49503">
    <property type="entry name" value="Cupredoxins"/>
    <property type="match status" value="1"/>
</dbReference>
<dbReference type="SUPFAM" id="SSF55008">
    <property type="entry name" value="HMA, heavy metal-associated domain"/>
    <property type="match status" value="1"/>
</dbReference>
<proteinExistence type="predicted"/>
<dbReference type="PROSITE" id="PS50846">
    <property type="entry name" value="HMA_2"/>
    <property type="match status" value="1"/>
</dbReference>
<dbReference type="InterPro" id="IPR039447">
    <property type="entry name" value="UreH-like_TM_dom"/>
</dbReference>
<dbReference type="PANTHER" id="PTHR42208">
    <property type="entry name" value="HEAVY METAL TRANSPORTER-RELATED"/>
    <property type="match status" value="1"/>
</dbReference>
<evidence type="ECO:0000313" key="3">
    <source>
        <dbReference type="EMBL" id="OGG75020.1"/>
    </source>
</evidence>
<dbReference type="Proteomes" id="UP000178587">
    <property type="component" value="Unassembled WGS sequence"/>
</dbReference>
<dbReference type="InterPro" id="IPR036163">
    <property type="entry name" value="HMA_dom_sf"/>
</dbReference>
<dbReference type="Gene3D" id="3.30.70.100">
    <property type="match status" value="1"/>
</dbReference>
<organism evidence="3 4">
    <name type="scientific">Candidatus Kaiserbacteria bacterium RIFCSPLOWO2_01_FULL_50_24</name>
    <dbReference type="NCBI Taxonomy" id="1798507"/>
    <lineage>
        <taxon>Bacteria</taxon>
        <taxon>Candidatus Kaiseribacteriota</taxon>
    </lineage>
</organism>
<feature type="transmembrane region" description="Helical" evidence="1">
    <location>
        <begin position="257"/>
        <end position="280"/>
    </location>
</feature>
<feature type="transmembrane region" description="Helical" evidence="1">
    <location>
        <begin position="129"/>
        <end position="152"/>
    </location>
</feature>
<feature type="transmembrane region" description="Helical" evidence="1">
    <location>
        <begin position="319"/>
        <end position="336"/>
    </location>
</feature>
<dbReference type="Gene3D" id="2.60.40.420">
    <property type="entry name" value="Cupredoxins - blue copper proteins"/>
    <property type="match status" value="2"/>
</dbReference>
<dbReference type="InterPro" id="IPR006121">
    <property type="entry name" value="HMA_dom"/>
</dbReference>
<feature type="transmembrane region" description="Helical" evidence="1">
    <location>
        <begin position="173"/>
        <end position="199"/>
    </location>
</feature>
<gene>
    <name evidence="3" type="ORF">A3A34_02650</name>
</gene>
<keyword evidence="1" id="KW-0472">Membrane</keyword>
<reference evidence="3 4" key="1">
    <citation type="journal article" date="2016" name="Nat. Commun.">
        <title>Thousands of microbial genomes shed light on interconnected biogeochemical processes in an aquifer system.</title>
        <authorList>
            <person name="Anantharaman K."/>
            <person name="Brown C.T."/>
            <person name="Hug L.A."/>
            <person name="Sharon I."/>
            <person name="Castelle C.J."/>
            <person name="Probst A.J."/>
            <person name="Thomas B.C."/>
            <person name="Singh A."/>
            <person name="Wilkins M.J."/>
            <person name="Karaoz U."/>
            <person name="Brodie E.L."/>
            <person name="Williams K.H."/>
            <person name="Hubbard S.S."/>
            <person name="Banfield J.F."/>
        </authorList>
    </citation>
    <scope>NUCLEOTIDE SEQUENCE [LARGE SCALE GENOMIC DNA]</scope>
</reference>
<dbReference type="Pfam" id="PF13386">
    <property type="entry name" value="DsbD_2"/>
    <property type="match status" value="1"/>
</dbReference>
<feature type="transmembrane region" description="Helical" evidence="1">
    <location>
        <begin position="286"/>
        <end position="307"/>
    </location>
</feature>
<feature type="transmembrane region" description="Helical" evidence="1">
    <location>
        <begin position="92"/>
        <end position="109"/>
    </location>
</feature>
<feature type="transmembrane region" description="Helical" evidence="1">
    <location>
        <begin position="205"/>
        <end position="226"/>
    </location>
</feature>
<sequence>MDHQPLQKLKLKVHGTHCASCEVLVERAWKKVPGIEKVHVTHASGKAEVWYTHKPNMHELERLIQKDGYRVVPWHERHAAHAGAHKNSITDYLEIGGAFLVLVSLYYILKQFDLLPTFAVTEHMSYGVVFLIGLVAAASTCIAVVGGLLLAVAEKYSELHPELTGFQKFKPHIYFNTGRVVGYTMFGAAVGALGSVISLSATANGYLIIAVSIVMLILGFQLLHLFPWMRRLTPKMPKFISHKIHDLSGKDSKAAPFTLGALTFFLPCGFTQALQLYVLATGDWQVGALTMFVFSLGTLPALVSLSAITSFAKGAFQRYFLKFAGVLVVLLAVFNINNGLTLAGLNVHIPNFGSSGIAQAETTPIVDGKQVVRMLVNGYTYTPNRFTVTEGIPVEWQIDGRNAVGCGQVLVIPTTGLTKYLSKDAVTIVRFTPEKTGEIPFNCSMGMMSRGSGFTVVPNTTGAVADVDAGDPEIIPECDPNLTTCLPKPEAQKFALTVTNEQGFYPNTFTVKKDVPIEVDIDAKVPLGGCMSVMVVAPYDVTLPLKLGKNTLAFTPTKTGTVYATCSMGIEMLQFNVVDS</sequence>
<evidence type="ECO:0000313" key="4">
    <source>
        <dbReference type="Proteomes" id="UP000178587"/>
    </source>
</evidence>
<dbReference type="STRING" id="1798507.A3A34_02650"/>
<protein>
    <recommendedName>
        <fullName evidence="2">HMA domain-containing protein</fullName>
    </recommendedName>
</protein>
<keyword evidence="1" id="KW-0812">Transmembrane</keyword>
<comment type="caution">
    <text evidence="3">The sequence shown here is derived from an EMBL/GenBank/DDBJ whole genome shotgun (WGS) entry which is preliminary data.</text>
</comment>
<dbReference type="EMBL" id="MFLU01000009">
    <property type="protein sequence ID" value="OGG75020.1"/>
    <property type="molecule type" value="Genomic_DNA"/>
</dbReference>
<name>A0A1F6EN01_9BACT</name>
<feature type="domain" description="HMA" evidence="2">
    <location>
        <begin position="7"/>
        <end position="72"/>
    </location>
</feature>
<evidence type="ECO:0000256" key="1">
    <source>
        <dbReference type="SAM" id="Phobius"/>
    </source>
</evidence>
<dbReference type="PANTHER" id="PTHR42208:SF1">
    <property type="entry name" value="HEAVY METAL TRANSPORTER"/>
    <property type="match status" value="1"/>
</dbReference>
<dbReference type="GO" id="GO:0046872">
    <property type="term" value="F:metal ion binding"/>
    <property type="evidence" value="ECO:0007669"/>
    <property type="project" value="InterPro"/>
</dbReference>
<dbReference type="InterPro" id="IPR008972">
    <property type="entry name" value="Cupredoxin"/>
</dbReference>
<dbReference type="CDD" id="cd00371">
    <property type="entry name" value="HMA"/>
    <property type="match status" value="1"/>
</dbReference>